<protein>
    <submittedName>
        <fullName evidence="9">Predicted arabinose efflux permease, MFS family</fullName>
    </submittedName>
</protein>
<evidence type="ECO:0000313" key="10">
    <source>
        <dbReference type="Proteomes" id="UP000198670"/>
    </source>
</evidence>
<dbReference type="PANTHER" id="PTHR23514">
    <property type="entry name" value="BYPASS OF STOP CODON PROTEIN 6"/>
    <property type="match status" value="1"/>
</dbReference>
<dbReference type="Pfam" id="PF07690">
    <property type="entry name" value="MFS_1"/>
    <property type="match status" value="1"/>
</dbReference>
<dbReference type="AlphaFoldDB" id="A0A1I3FGI8"/>
<feature type="transmembrane region" description="Helical" evidence="7">
    <location>
        <begin position="164"/>
        <end position="182"/>
    </location>
</feature>
<evidence type="ECO:0000256" key="4">
    <source>
        <dbReference type="ARBA" id="ARBA00022692"/>
    </source>
</evidence>
<dbReference type="SUPFAM" id="SSF103473">
    <property type="entry name" value="MFS general substrate transporter"/>
    <property type="match status" value="1"/>
</dbReference>
<feature type="transmembrane region" description="Helical" evidence="7">
    <location>
        <begin position="12"/>
        <end position="33"/>
    </location>
</feature>
<feature type="transmembrane region" description="Helical" evidence="7">
    <location>
        <begin position="292"/>
        <end position="316"/>
    </location>
</feature>
<name>A0A1I3FGI8_9SPHI</name>
<accession>A0A1I3FGI8</accession>
<reference evidence="9 10" key="1">
    <citation type="submission" date="2016-10" db="EMBL/GenBank/DDBJ databases">
        <authorList>
            <person name="de Groot N.N."/>
        </authorList>
    </citation>
    <scope>NUCLEOTIDE SEQUENCE [LARGE SCALE GENOMIC DNA]</scope>
    <source>
        <strain evidence="9 10">RK1</strain>
    </source>
</reference>
<dbReference type="GO" id="GO:0012505">
    <property type="term" value="C:endomembrane system"/>
    <property type="evidence" value="ECO:0007669"/>
    <property type="project" value="UniProtKB-SubCell"/>
</dbReference>
<evidence type="ECO:0000256" key="3">
    <source>
        <dbReference type="ARBA" id="ARBA00022448"/>
    </source>
</evidence>
<feature type="transmembrane region" description="Helical" evidence="7">
    <location>
        <begin position="261"/>
        <end position="286"/>
    </location>
</feature>
<evidence type="ECO:0000259" key="8">
    <source>
        <dbReference type="PROSITE" id="PS50850"/>
    </source>
</evidence>
<dbReference type="InterPro" id="IPR020846">
    <property type="entry name" value="MFS_dom"/>
</dbReference>
<dbReference type="RefSeq" id="WP_090625149.1">
    <property type="nucleotide sequence ID" value="NZ_FOQO01000002.1"/>
</dbReference>
<feature type="transmembrane region" description="Helical" evidence="7">
    <location>
        <begin position="384"/>
        <end position="405"/>
    </location>
</feature>
<dbReference type="InterPro" id="IPR051788">
    <property type="entry name" value="MFS_Transporter"/>
</dbReference>
<keyword evidence="6 7" id="KW-0472">Membrane</keyword>
<keyword evidence="10" id="KW-1185">Reference proteome</keyword>
<evidence type="ECO:0000256" key="1">
    <source>
        <dbReference type="ARBA" id="ARBA00004127"/>
    </source>
</evidence>
<feature type="transmembrane region" description="Helical" evidence="7">
    <location>
        <begin position="100"/>
        <end position="119"/>
    </location>
</feature>
<dbReference type="OrthoDB" id="9783757at2"/>
<proteinExistence type="inferred from homology"/>
<keyword evidence="4 7" id="KW-0812">Transmembrane</keyword>
<feature type="transmembrane region" description="Helical" evidence="7">
    <location>
        <begin position="45"/>
        <end position="64"/>
    </location>
</feature>
<dbReference type="GO" id="GO:0022857">
    <property type="term" value="F:transmembrane transporter activity"/>
    <property type="evidence" value="ECO:0007669"/>
    <property type="project" value="InterPro"/>
</dbReference>
<feature type="transmembrane region" description="Helical" evidence="7">
    <location>
        <begin position="203"/>
        <end position="221"/>
    </location>
</feature>
<feature type="transmembrane region" description="Helical" evidence="7">
    <location>
        <begin position="233"/>
        <end position="254"/>
    </location>
</feature>
<evidence type="ECO:0000313" key="9">
    <source>
        <dbReference type="EMBL" id="SFI10348.1"/>
    </source>
</evidence>
<organism evidence="9 10">
    <name type="scientific">Parapedobacter indicus</name>
    <dbReference type="NCBI Taxonomy" id="1477437"/>
    <lineage>
        <taxon>Bacteria</taxon>
        <taxon>Pseudomonadati</taxon>
        <taxon>Bacteroidota</taxon>
        <taxon>Sphingobacteriia</taxon>
        <taxon>Sphingobacteriales</taxon>
        <taxon>Sphingobacteriaceae</taxon>
        <taxon>Parapedobacter</taxon>
    </lineage>
</organism>
<dbReference type="PANTHER" id="PTHR23514:SF3">
    <property type="entry name" value="BYPASS OF STOP CODON PROTEIN 6"/>
    <property type="match status" value="1"/>
</dbReference>
<dbReference type="Gene3D" id="1.20.1250.20">
    <property type="entry name" value="MFS general substrate transporter like domains"/>
    <property type="match status" value="1"/>
</dbReference>
<feature type="domain" description="Major facilitator superfamily (MFS) profile" evidence="8">
    <location>
        <begin position="10"/>
        <end position="409"/>
    </location>
</feature>
<dbReference type="InterPro" id="IPR011701">
    <property type="entry name" value="MFS"/>
</dbReference>
<dbReference type="Proteomes" id="UP000198670">
    <property type="component" value="Unassembled WGS sequence"/>
</dbReference>
<feature type="transmembrane region" description="Helical" evidence="7">
    <location>
        <begin position="328"/>
        <end position="351"/>
    </location>
</feature>
<dbReference type="PROSITE" id="PS50850">
    <property type="entry name" value="MFS"/>
    <property type="match status" value="1"/>
</dbReference>
<evidence type="ECO:0000256" key="7">
    <source>
        <dbReference type="SAM" id="Phobius"/>
    </source>
</evidence>
<comment type="similarity">
    <text evidence="2">Belongs to the major facilitator superfamily.</text>
</comment>
<feature type="transmembrane region" description="Helical" evidence="7">
    <location>
        <begin position="76"/>
        <end position="94"/>
    </location>
</feature>
<dbReference type="STRING" id="1477437.SAMN05444682_102324"/>
<evidence type="ECO:0000256" key="6">
    <source>
        <dbReference type="ARBA" id="ARBA00023136"/>
    </source>
</evidence>
<keyword evidence="3" id="KW-0813">Transport</keyword>
<evidence type="ECO:0000256" key="2">
    <source>
        <dbReference type="ARBA" id="ARBA00008335"/>
    </source>
</evidence>
<evidence type="ECO:0000256" key="5">
    <source>
        <dbReference type="ARBA" id="ARBA00022989"/>
    </source>
</evidence>
<sequence length="415" mass="44979">MNIELNKRRLYNAACLSLVVTAMTFSIRAGLLGTIGNEFNLNPTAVGQIAAAAFWGFTIAMFIGGPLCDWLGLGRMYLFAFCAHFLGIILTIFSSSYWPLFFSTLLVGIGNGFIESASYTMVSSMYPSEKTKKINDWHIWFPGGIVIGGVLAWLFSLAAVDWKIQMAVMIVPTIIYGVMFYKQVFPKSERVTLGISNAAMIKACFHPLFILMVFCMLLTAATELGTNQWIAELLSGLGIPSILLLVFINGIMAIGRANAGFVLTFFSSAGLLLVSAVFAFAGLLWLGYAQGYTAFAAAGVFAVGICFFWPTMIGFIAENLYRTGPLGLSIMGGTGLMSTALVLPIMGGIYADQLTIAEHQLQSAGVQSLDLMEQVKMQAGASTLQIVAILPAVLIVCFGFLYIYMKKKKSIYSDN</sequence>
<comment type="subcellular location">
    <subcellularLocation>
        <location evidence="1">Endomembrane system</location>
        <topology evidence="1">Multi-pass membrane protein</topology>
    </subcellularLocation>
</comment>
<feature type="transmembrane region" description="Helical" evidence="7">
    <location>
        <begin position="139"/>
        <end position="158"/>
    </location>
</feature>
<gene>
    <name evidence="9" type="ORF">SAMN05444682_102324</name>
</gene>
<dbReference type="EMBL" id="FOQO01000002">
    <property type="protein sequence ID" value="SFI10348.1"/>
    <property type="molecule type" value="Genomic_DNA"/>
</dbReference>
<dbReference type="GO" id="GO:0016020">
    <property type="term" value="C:membrane"/>
    <property type="evidence" value="ECO:0007669"/>
    <property type="project" value="TreeGrafter"/>
</dbReference>
<dbReference type="InterPro" id="IPR036259">
    <property type="entry name" value="MFS_trans_sf"/>
</dbReference>
<keyword evidence="5 7" id="KW-1133">Transmembrane helix</keyword>